<dbReference type="Pfam" id="PF12161">
    <property type="entry name" value="HsdM_N"/>
    <property type="match status" value="1"/>
</dbReference>
<evidence type="ECO:0000256" key="6">
    <source>
        <dbReference type="ARBA" id="ARBA00022747"/>
    </source>
</evidence>
<organism evidence="10 11">
    <name type="scientific">Faecalibacterium prausnitzii</name>
    <dbReference type="NCBI Taxonomy" id="853"/>
    <lineage>
        <taxon>Bacteria</taxon>
        <taxon>Bacillati</taxon>
        <taxon>Bacillota</taxon>
        <taxon>Clostridia</taxon>
        <taxon>Eubacteriales</taxon>
        <taxon>Oscillospiraceae</taxon>
        <taxon>Faecalibacterium</taxon>
    </lineage>
</organism>
<evidence type="ECO:0000256" key="2">
    <source>
        <dbReference type="ARBA" id="ARBA00011900"/>
    </source>
</evidence>
<dbReference type="InterPro" id="IPR038333">
    <property type="entry name" value="T1MK-like_N_sf"/>
</dbReference>
<gene>
    <name evidence="10" type="ORF">CHR61_02115</name>
</gene>
<accession>A0A2A7BGC0</accession>
<dbReference type="PRINTS" id="PR00507">
    <property type="entry name" value="N12N6MTFRASE"/>
</dbReference>
<dbReference type="Gene3D" id="1.20.1260.30">
    <property type="match status" value="1"/>
</dbReference>
<evidence type="ECO:0000313" key="10">
    <source>
        <dbReference type="EMBL" id="PDX90444.1"/>
    </source>
</evidence>
<keyword evidence="5" id="KW-0949">S-adenosyl-L-methionine</keyword>
<keyword evidence="4 10" id="KW-0808">Transferase</keyword>
<dbReference type="InterPro" id="IPR051537">
    <property type="entry name" value="DNA_Adenine_Mtase"/>
</dbReference>
<dbReference type="GO" id="GO:0008170">
    <property type="term" value="F:N-methyltransferase activity"/>
    <property type="evidence" value="ECO:0007669"/>
    <property type="project" value="InterPro"/>
</dbReference>
<dbReference type="PANTHER" id="PTHR42933">
    <property type="entry name" value="SLR6095 PROTEIN"/>
    <property type="match status" value="1"/>
</dbReference>
<dbReference type="Proteomes" id="UP000220438">
    <property type="component" value="Unassembled WGS sequence"/>
</dbReference>
<dbReference type="InterPro" id="IPR022749">
    <property type="entry name" value="D12N6_MeTrfase_N"/>
</dbReference>
<evidence type="ECO:0000256" key="7">
    <source>
        <dbReference type="ARBA" id="ARBA00047942"/>
    </source>
</evidence>
<keyword evidence="6" id="KW-0680">Restriction system</keyword>
<feature type="domain" description="DNA methylase adenine-specific" evidence="8">
    <location>
        <begin position="166"/>
        <end position="476"/>
    </location>
</feature>
<proteinExistence type="inferred from homology"/>
<dbReference type="Gene3D" id="3.40.50.150">
    <property type="entry name" value="Vaccinia Virus protein VP39"/>
    <property type="match status" value="1"/>
</dbReference>
<dbReference type="GO" id="GO:0009007">
    <property type="term" value="F:site-specific DNA-methyltransferase (adenine-specific) activity"/>
    <property type="evidence" value="ECO:0007669"/>
    <property type="project" value="UniProtKB-EC"/>
</dbReference>
<dbReference type="InterPro" id="IPR003356">
    <property type="entry name" value="DNA_methylase_A-5"/>
</dbReference>
<dbReference type="SUPFAM" id="SSF53335">
    <property type="entry name" value="S-adenosyl-L-methionine-dependent methyltransferases"/>
    <property type="match status" value="1"/>
</dbReference>
<comment type="caution">
    <text evidence="10">The sequence shown here is derived from an EMBL/GenBank/DDBJ whole genome shotgun (WGS) entry which is preliminary data.</text>
</comment>
<dbReference type="InterPro" id="IPR029063">
    <property type="entry name" value="SAM-dependent_MTases_sf"/>
</dbReference>
<name>A0A2A7BGC0_9FIRM</name>
<evidence type="ECO:0000256" key="1">
    <source>
        <dbReference type="ARBA" id="ARBA00006594"/>
    </source>
</evidence>
<evidence type="ECO:0000259" key="8">
    <source>
        <dbReference type="Pfam" id="PF02384"/>
    </source>
</evidence>
<dbReference type="RefSeq" id="WP_097770073.1">
    <property type="nucleotide sequence ID" value="NZ_NOUW01000007.1"/>
</dbReference>
<evidence type="ECO:0000313" key="11">
    <source>
        <dbReference type="Proteomes" id="UP000220438"/>
    </source>
</evidence>
<dbReference type="EMBL" id="NOUW01000007">
    <property type="protein sequence ID" value="PDX90444.1"/>
    <property type="molecule type" value="Genomic_DNA"/>
</dbReference>
<dbReference type="GO" id="GO:0003677">
    <property type="term" value="F:DNA binding"/>
    <property type="evidence" value="ECO:0007669"/>
    <property type="project" value="InterPro"/>
</dbReference>
<dbReference type="AlphaFoldDB" id="A0A2A7BGC0"/>
<evidence type="ECO:0000256" key="4">
    <source>
        <dbReference type="ARBA" id="ARBA00022679"/>
    </source>
</evidence>
<dbReference type="GO" id="GO:0032259">
    <property type="term" value="P:methylation"/>
    <property type="evidence" value="ECO:0007669"/>
    <property type="project" value="UniProtKB-KW"/>
</dbReference>
<protein>
    <recommendedName>
        <fullName evidence="2">site-specific DNA-methyltransferase (adenine-specific)</fullName>
        <ecNumber evidence="2">2.1.1.72</ecNumber>
    </recommendedName>
</protein>
<comment type="similarity">
    <text evidence="1">Belongs to the N(4)/N(6)-methyltransferase family.</text>
</comment>
<evidence type="ECO:0000256" key="3">
    <source>
        <dbReference type="ARBA" id="ARBA00022603"/>
    </source>
</evidence>
<dbReference type="PANTHER" id="PTHR42933:SF3">
    <property type="entry name" value="TYPE I RESTRICTION ENZYME MJAVIII METHYLASE SUBUNIT"/>
    <property type="match status" value="1"/>
</dbReference>
<evidence type="ECO:0000259" key="9">
    <source>
        <dbReference type="Pfam" id="PF12161"/>
    </source>
</evidence>
<dbReference type="EC" id="2.1.1.72" evidence="2"/>
<dbReference type="GO" id="GO:0009307">
    <property type="term" value="P:DNA restriction-modification system"/>
    <property type="evidence" value="ECO:0007669"/>
    <property type="project" value="UniProtKB-KW"/>
</dbReference>
<comment type="catalytic activity">
    <reaction evidence="7">
        <text>a 2'-deoxyadenosine in DNA + S-adenosyl-L-methionine = an N(6)-methyl-2'-deoxyadenosine in DNA + S-adenosyl-L-homocysteine + H(+)</text>
        <dbReference type="Rhea" id="RHEA:15197"/>
        <dbReference type="Rhea" id="RHEA-COMP:12418"/>
        <dbReference type="Rhea" id="RHEA-COMP:12419"/>
        <dbReference type="ChEBI" id="CHEBI:15378"/>
        <dbReference type="ChEBI" id="CHEBI:57856"/>
        <dbReference type="ChEBI" id="CHEBI:59789"/>
        <dbReference type="ChEBI" id="CHEBI:90615"/>
        <dbReference type="ChEBI" id="CHEBI:90616"/>
        <dbReference type="EC" id="2.1.1.72"/>
    </reaction>
</comment>
<feature type="domain" description="N6 adenine-specific DNA methyltransferase N-terminal" evidence="9">
    <location>
        <begin position="6"/>
        <end position="107"/>
    </location>
</feature>
<keyword evidence="3 10" id="KW-0489">Methyltransferase</keyword>
<sequence length="510" mass="57552">MVTGTIKNKVDKIWTDIWAGGITNPLTVIEQLTYLMFIRSLDEKELATEDFENMAGEKMEHIFPASAAGQSMRWSRFKDKDSREIFLTMQQRVFPAIKKMKYGRLPDFDANGELVEIADDPTRPDEGNTAFARYMDDAMFLIPTPQVLQKIITGLEDLYTHDIADLDMQGDLYEYMLGKLATAGQNGQFRTPKHIRDMMVELVQPTPDDFICDPACGTAGFLVSSAQYLRAHYEDSMTPEQWQHFAGPMFTGFDTDRTMLRISAMNLMLHSITNPDIDYKDSVSKQNSICSKYTVCLANPPFKGTVDAESINDDLKAVTNTKKTELLFLALFLRMLKTGGRCACIVPDGVLFGSSKAHQSIRKELIENHQLRAVISMPSGVFKPYAGVSTAVLVFTKTGAGGTDKVWFYDMKADGFSLDDKRTEVKENDIPDIIARFQNLDAETDRKRTEQSFFVPKEEIAANGYDLSINKYKETEYVPVEYPSTTEILADLHELEMEITKGLAELEKMV</sequence>
<dbReference type="Pfam" id="PF02384">
    <property type="entry name" value="N6_Mtase"/>
    <property type="match status" value="1"/>
</dbReference>
<evidence type="ECO:0000256" key="5">
    <source>
        <dbReference type="ARBA" id="ARBA00022691"/>
    </source>
</evidence>
<reference evidence="10 11" key="1">
    <citation type="journal article" date="2017" name="Front. Microbiol.">
        <title>New Insights into the Diversity of the Genus Faecalibacterium.</title>
        <authorList>
            <person name="Benevides L."/>
            <person name="Burman S."/>
            <person name="Martin R."/>
            <person name="Robert V."/>
            <person name="Thomas M."/>
            <person name="Miquel S."/>
            <person name="Chain F."/>
            <person name="Sokol H."/>
            <person name="Bermudez-Humaran L.G."/>
            <person name="Morrison M."/>
            <person name="Langella P."/>
            <person name="Azevedo V.A."/>
            <person name="Chatel J.M."/>
            <person name="Soares S."/>
        </authorList>
    </citation>
    <scope>NUCLEOTIDE SEQUENCE [LARGE SCALE GENOMIC DNA]</scope>
    <source>
        <strain evidence="10 11">AHMP21</strain>
    </source>
</reference>